<evidence type="ECO:0000313" key="3">
    <source>
        <dbReference type="EMBL" id="QLO53805.1"/>
    </source>
</evidence>
<protein>
    <submittedName>
        <fullName evidence="1">Uncharacterized protein</fullName>
    </submittedName>
</protein>
<reference evidence="3" key="2">
    <citation type="journal article" date="2021" name="Microb. Genom.">
        <title>A genomic epidemiological study shows that prevalence of antimicrobial resistance in Enterobacterales is associated with the livestock host, as well as antimicrobial usage.</title>
        <authorList>
            <person name="AbuOun M."/>
            <person name="Jones H."/>
            <person name="Stubberfield E."/>
            <person name="Gilson D."/>
            <person name="Shaw L.P."/>
            <person name="Hubbard A.T.M."/>
            <person name="Chau K.K."/>
            <person name="Sebra R."/>
            <person name="Peto T.E.A."/>
            <person name="Crook D.W."/>
            <person name="Read D.S."/>
            <person name="Gweon H.S."/>
            <person name="Walker A.S."/>
            <person name="Stoesser N."/>
            <person name="Smith R.P."/>
            <person name="Anjum M.F."/>
            <person name="On Behalf Of The Rehab Consortium."/>
        </authorList>
    </citation>
    <scope>NUCLEOTIDE SEQUENCE</scope>
    <source>
        <strain evidence="3">RHBSTW-00555</strain>
    </source>
</reference>
<keyword evidence="6" id="KW-1185">Reference proteome</keyword>
<organism evidence="1 5">
    <name type="scientific">Klebsiella grimontii</name>
    <dbReference type="NCBI Taxonomy" id="2058152"/>
    <lineage>
        <taxon>Bacteria</taxon>
        <taxon>Pseudomonadati</taxon>
        <taxon>Pseudomonadota</taxon>
        <taxon>Gammaproteobacteria</taxon>
        <taxon>Enterobacterales</taxon>
        <taxon>Enterobacteriaceae</taxon>
        <taxon>Klebsiella/Raoultella group</taxon>
        <taxon>Klebsiella</taxon>
    </lineage>
</organism>
<dbReference type="Proteomes" id="UP000510937">
    <property type="component" value="Chromosome"/>
</dbReference>
<proteinExistence type="predicted"/>
<evidence type="ECO:0000313" key="6">
    <source>
        <dbReference type="Proteomes" id="UP001458070"/>
    </source>
</evidence>
<dbReference type="GeneID" id="97396745"/>
<gene>
    <name evidence="2" type="ORF">AAFL32_08105</name>
    <name evidence="1" type="ORF">HV064_02230</name>
    <name evidence="3" type="ORF">HV234_20820</name>
</gene>
<dbReference type="Proteomes" id="UP000557483">
    <property type="component" value="Unassembled WGS sequence"/>
</dbReference>
<evidence type="ECO:0000313" key="4">
    <source>
        <dbReference type="Proteomes" id="UP000510937"/>
    </source>
</evidence>
<reference evidence="2 6" key="3">
    <citation type="submission" date="2024-04" db="EMBL/GenBank/DDBJ databases">
        <title>Draft genome assemblies of urinary isolates.</title>
        <authorList>
            <person name="Appleberry H."/>
            <person name="Kula A."/>
            <person name="Wolfe A.J."/>
            <person name="Putonti C."/>
        </authorList>
    </citation>
    <scope>NUCLEOTIDE SEQUENCE [LARGE SCALE GENOMIC DNA]</scope>
    <source>
        <strain evidence="2 6">UMB12529</strain>
    </source>
</reference>
<evidence type="ECO:0000313" key="1">
    <source>
        <dbReference type="EMBL" id="MBA8122742.1"/>
    </source>
</evidence>
<name>A0A4R4DL16_9ENTR</name>
<dbReference type="AlphaFoldDB" id="A0A4R4DL16"/>
<accession>A0A4R4DL16</accession>
<evidence type="ECO:0000313" key="5">
    <source>
        <dbReference type="Proteomes" id="UP000557483"/>
    </source>
</evidence>
<dbReference type="Proteomes" id="UP001458070">
    <property type="component" value="Unassembled WGS sequence"/>
</dbReference>
<dbReference type="EMBL" id="JABXRN010000001">
    <property type="protein sequence ID" value="MBA8122742.1"/>
    <property type="molecule type" value="Genomic_DNA"/>
</dbReference>
<dbReference type="EMBL" id="CP055315">
    <property type="protein sequence ID" value="QLO53805.1"/>
    <property type="molecule type" value="Genomic_DNA"/>
</dbReference>
<evidence type="ECO:0000313" key="2">
    <source>
        <dbReference type="EMBL" id="MEM0623846.1"/>
    </source>
</evidence>
<reference evidence="4 5" key="1">
    <citation type="submission" date="2020-06" db="EMBL/GenBank/DDBJ databases">
        <title>REHAB project genomes.</title>
        <authorList>
            <person name="Shaw L.P."/>
        </authorList>
    </citation>
    <scope>NUCLEOTIDE SEQUENCE [LARGE SCALE GENOMIC DNA]</scope>
    <source>
        <strain evidence="1 5">RHBSTW-00092</strain>
        <strain evidence="4">RHBSTW-00555</strain>
    </source>
</reference>
<dbReference type="RefSeq" id="WP_071830639.1">
    <property type="nucleotide sequence ID" value="NZ_CABGKG010000002.1"/>
</dbReference>
<sequence length="106" mass="12408">MYSYRWAKFLIAGARYNDSQVLLVELYIHRESDGIIKPGVCRNRQWVLSHLVNGSTLFTLNQNNNKWQKKDRIILNQVAGRYYIRTHPSPHPGDDIGYHFTQGCMI</sequence>
<dbReference type="EMBL" id="JBCGEM010000005">
    <property type="protein sequence ID" value="MEM0623846.1"/>
    <property type="molecule type" value="Genomic_DNA"/>
</dbReference>